<protein>
    <submittedName>
        <fullName evidence="1">Uncharacterized protein</fullName>
    </submittedName>
</protein>
<dbReference type="AlphaFoldDB" id="U4LTN2"/>
<proteinExistence type="predicted"/>
<accession>U4LTN2</accession>
<evidence type="ECO:0000313" key="2">
    <source>
        <dbReference type="Proteomes" id="UP000018144"/>
    </source>
</evidence>
<keyword evidence="2" id="KW-1185">Reference proteome</keyword>
<sequence length="54" mass="6640">MSRYLNSAGKIRKYMWRALINPRWRQMKNTAKTQDYHFIMVPNKKSHTKKLLCR</sequence>
<reference evidence="1 2" key="1">
    <citation type="journal article" date="2013" name="PLoS Genet.">
        <title>The genome and development-dependent transcriptomes of Pyronema confluens: a window into fungal evolution.</title>
        <authorList>
            <person name="Traeger S."/>
            <person name="Altegoer F."/>
            <person name="Freitag M."/>
            <person name="Gabaldon T."/>
            <person name="Kempken F."/>
            <person name="Kumar A."/>
            <person name="Marcet-Houben M."/>
            <person name="Poggeler S."/>
            <person name="Stajich J.E."/>
            <person name="Nowrousian M."/>
        </authorList>
    </citation>
    <scope>NUCLEOTIDE SEQUENCE [LARGE SCALE GENOMIC DNA]</scope>
    <source>
        <strain evidence="2">CBS 100304</strain>
        <tissue evidence="1">Vegetative mycelium</tissue>
    </source>
</reference>
<dbReference type="EMBL" id="HF935976">
    <property type="protein sequence ID" value="CCX32970.1"/>
    <property type="molecule type" value="Genomic_DNA"/>
</dbReference>
<evidence type="ECO:0000313" key="1">
    <source>
        <dbReference type="EMBL" id="CCX32970.1"/>
    </source>
</evidence>
<organism evidence="1 2">
    <name type="scientific">Pyronema omphalodes (strain CBS 100304)</name>
    <name type="common">Pyronema confluens</name>
    <dbReference type="NCBI Taxonomy" id="1076935"/>
    <lineage>
        <taxon>Eukaryota</taxon>
        <taxon>Fungi</taxon>
        <taxon>Dikarya</taxon>
        <taxon>Ascomycota</taxon>
        <taxon>Pezizomycotina</taxon>
        <taxon>Pezizomycetes</taxon>
        <taxon>Pezizales</taxon>
        <taxon>Pyronemataceae</taxon>
        <taxon>Pyronema</taxon>
    </lineage>
</organism>
<dbReference type="Proteomes" id="UP000018144">
    <property type="component" value="Unassembled WGS sequence"/>
</dbReference>
<gene>
    <name evidence="1" type="ORF">PCON_13995</name>
</gene>
<name>U4LTN2_PYROM</name>